<dbReference type="Proteomes" id="UP000026249">
    <property type="component" value="Unassembled WGS sequence"/>
</dbReference>
<dbReference type="PROSITE" id="PS51118">
    <property type="entry name" value="HTH_HXLR"/>
    <property type="match status" value="1"/>
</dbReference>
<keyword evidence="1" id="KW-0805">Transcription regulation</keyword>
<accession>A0A037ZHU2</accession>
<dbReference type="RefSeq" id="WP_035260474.1">
    <property type="nucleotide sequence ID" value="NZ_JFKE01000005.1"/>
</dbReference>
<dbReference type="InterPro" id="IPR036388">
    <property type="entry name" value="WH-like_DNA-bd_sf"/>
</dbReference>
<dbReference type="Gene3D" id="1.10.10.10">
    <property type="entry name" value="Winged helix-like DNA-binding domain superfamily/Winged helix DNA-binding domain"/>
    <property type="match status" value="1"/>
</dbReference>
<organism evidence="5 6">
    <name type="scientific">Actibacterium mucosum KCTC 23349</name>
    <dbReference type="NCBI Taxonomy" id="1454373"/>
    <lineage>
        <taxon>Bacteria</taxon>
        <taxon>Pseudomonadati</taxon>
        <taxon>Pseudomonadota</taxon>
        <taxon>Alphaproteobacteria</taxon>
        <taxon>Rhodobacterales</taxon>
        <taxon>Roseobacteraceae</taxon>
        <taxon>Actibacterium</taxon>
    </lineage>
</organism>
<evidence type="ECO:0000256" key="1">
    <source>
        <dbReference type="ARBA" id="ARBA00023015"/>
    </source>
</evidence>
<dbReference type="InterPro" id="IPR002577">
    <property type="entry name" value="HTH_HxlR"/>
</dbReference>
<dbReference type="GO" id="GO:0003677">
    <property type="term" value="F:DNA binding"/>
    <property type="evidence" value="ECO:0007669"/>
    <property type="project" value="UniProtKB-KW"/>
</dbReference>
<name>A0A037ZHU2_9RHOB</name>
<sequence>MAKQTTAKPSSTGGCPLLECLSVIGGAWGPSIIWNLSHGPMRFSELKSSITQVSPKVLTTRLKELEANGVVDRRVLDTSPPSVEYSLNEFGHRLVPAIEAIAKVGMDICAAREAEKETAA</sequence>
<evidence type="ECO:0000313" key="5">
    <source>
        <dbReference type="EMBL" id="KAJ55194.1"/>
    </source>
</evidence>
<proteinExistence type="predicted"/>
<comment type="caution">
    <text evidence="5">The sequence shown here is derived from an EMBL/GenBank/DDBJ whole genome shotgun (WGS) entry which is preliminary data.</text>
</comment>
<reference evidence="5 6" key="1">
    <citation type="submission" date="2014-03" db="EMBL/GenBank/DDBJ databases">
        <title>Draft Genome Sequence of Actibacterium mucosum KCTC 23349, a Marine Alphaproteobacterium with Complex Ionic Requirements Isolated from Mediterranean Seawater at Malvarrosa Beach, Valencia, Spain.</title>
        <authorList>
            <person name="Arahal D.R."/>
            <person name="Shao Z."/>
            <person name="Lai Q."/>
            <person name="Pujalte M.J."/>
        </authorList>
    </citation>
    <scope>NUCLEOTIDE SEQUENCE [LARGE SCALE GENOMIC DNA]</scope>
    <source>
        <strain evidence="5 6">KCTC 23349</strain>
    </source>
</reference>
<dbReference type="SUPFAM" id="SSF46785">
    <property type="entry name" value="Winged helix' DNA-binding domain"/>
    <property type="match status" value="1"/>
</dbReference>
<evidence type="ECO:0000256" key="3">
    <source>
        <dbReference type="ARBA" id="ARBA00023163"/>
    </source>
</evidence>
<gene>
    <name evidence="5" type="ORF">ACMU_15675</name>
</gene>
<dbReference type="GO" id="GO:0006355">
    <property type="term" value="P:regulation of DNA-templated transcription"/>
    <property type="evidence" value="ECO:0007669"/>
    <property type="project" value="UniProtKB-ARBA"/>
</dbReference>
<evidence type="ECO:0000256" key="2">
    <source>
        <dbReference type="ARBA" id="ARBA00023125"/>
    </source>
</evidence>
<keyword evidence="3" id="KW-0804">Transcription</keyword>
<keyword evidence="6" id="KW-1185">Reference proteome</keyword>
<dbReference type="InterPro" id="IPR011991">
    <property type="entry name" value="ArsR-like_HTH"/>
</dbReference>
<dbReference type="PANTHER" id="PTHR33204">
    <property type="entry name" value="TRANSCRIPTIONAL REGULATOR, MARR FAMILY"/>
    <property type="match status" value="1"/>
</dbReference>
<dbReference type="EMBL" id="JFKE01000005">
    <property type="protein sequence ID" value="KAJ55194.1"/>
    <property type="molecule type" value="Genomic_DNA"/>
</dbReference>
<dbReference type="STRING" id="1454373.ACMU_15675"/>
<feature type="domain" description="HTH hxlR-type" evidence="4">
    <location>
        <begin position="15"/>
        <end position="113"/>
    </location>
</feature>
<dbReference type="OrthoDB" id="9800350at2"/>
<protein>
    <recommendedName>
        <fullName evidence="4">HTH hxlR-type domain-containing protein</fullName>
    </recommendedName>
</protein>
<keyword evidence="2" id="KW-0238">DNA-binding</keyword>
<evidence type="ECO:0000259" key="4">
    <source>
        <dbReference type="PROSITE" id="PS51118"/>
    </source>
</evidence>
<evidence type="ECO:0000313" key="6">
    <source>
        <dbReference type="Proteomes" id="UP000026249"/>
    </source>
</evidence>
<dbReference type="Pfam" id="PF01638">
    <property type="entry name" value="HxlR"/>
    <property type="match status" value="1"/>
</dbReference>
<dbReference type="InterPro" id="IPR036390">
    <property type="entry name" value="WH_DNA-bd_sf"/>
</dbReference>
<dbReference type="AlphaFoldDB" id="A0A037ZHU2"/>
<dbReference type="CDD" id="cd00090">
    <property type="entry name" value="HTH_ARSR"/>
    <property type="match status" value="1"/>
</dbReference>